<dbReference type="PROSITE" id="PS50048">
    <property type="entry name" value="ZN2_CY6_FUNGAL_2"/>
    <property type="match status" value="1"/>
</dbReference>
<evidence type="ECO:0000256" key="3">
    <source>
        <dbReference type="ARBA" id="ARBA00022432"/>
    </source>
</evidence>
<dbReference type="PROSITE" id="PS50112">
    <property type="entry name" value="PAS"/>
    <property type="match status" value="1"/>
</dbReference>
<evidence type="ECO:0000256" key="6">
    <source>
        <dbReference type="ARBA" id="ARBA00023015"/>
    </source>
</evidence>
<dbReference type="SUPFAM" id="SSF57701">
    <property type="entry name" value="Zn2/Cys6 DNA-binding domain"/>
    <property type="match status" value="1"/>
</dbReference>
<dbReference type="AlphaFoldDB" id="A0A0D0VVV9"/>
<evidence type="ECO:0000256" key="5">
    <source>
        <dbReference type="ARBA" id="ARBA00022833"/>
    </source>
</evidence>
<evidence type="ECO:0000256" key="12">
    <source>
        <dbReference type="SAM" id="MobiDB-lite"/>
    </source>
</evidence>
<comment type="subcellular location">
    <subcellularLocation>
        <location evidence="1">Nucleus</location>
    </subcellularLocation>
</comment>
<evidence type="ECO:0000256" key="4">
    <source>
        <dbReference type="ARBA" id="ARBA00022723"/>
    </source>
</evidence>
<keyword evidence="3" id="KW-0312">Gluconeogenesis</keyword>
<feature type="domain" description="PAS" evidence="14">
    <location>
        <begin position="490"/>
        <end position="547"/>
    </location>
</feature>
<dbReference type="InterPro" id="IPR050335">
    <property type="entry name" value="ERT1_acuK_gluconeogen_tf"/>
</dbReference>
<comment type="similarity">
    <text evidence="2">Belongs to the ERT1/acuK family.</text>
</comment>
<dbReference type="InterPro" id="IPR056751">
    <property type="entry name" value="PAS_13"/>
</dbReference>
<reference evidence="15" key="1">
    <citation type="submission" date="2015-01" db="EMBL/GenBank/DDBJ databases">
        <title>The Genome Sequence of Cryptococcus gattii CA1280.</title>
        <authorList>
            <consortium name="The Broad Institute Genomics Platform"/>
            <person name="Cuomo C."/>
            <person name="Litvintseva A."/>
            <person name="Chen Y."/>
            <person name="Heitman J."/>
            <person name="Sun S."/>
            <person name="Springer D."/>
            <person name="Dromer F."/>
            <person name="Young S."/>
            <person name="Zeng Q."/>
            <person name="Gargeya S."/>
            <person name="Abouelleil A."/>
            <person name="Alvarado L."/>
            <person name="Chapman S.B."/>
            <person name="Gainer-Dewar J."/>
            <person name="Goldberg J."/>
            <person name="Griggs A."/>
            <person name="Gujja S."/>
            <person name="Hansen M."/>
            <person name="Howarth C."/>
            <person name="Imamovic A."/>
            <person name="Larimer J."/>
            <person name="Murphy C."/>
            <person name="Naylor J."/>
            <person name="Pearson M."/>
            <person name="Priest M."/>
            <person name="Roberts A."/>
            <person name="Saif S."/>
            <person name="Shea T."/>
            <person name="Sykes S."/>
            <person name="Wortman J."/>
            <person name="Nusbaum C."/>
            <person name="Birren B."/>
        </authorList>
    </citation>
    <scope>NUCLEOTIDE SEQUENCE [LARGE SCALE GENOMIC DNA]</scope>
    <source>
        <strain evidence="15">CA1280</strain>
    </source>
</reference>
<organism evidence="15">
    <name type="scientific">Cryptococcus bacillisporus CA1280</name>
    <dbReference type="NCBI Taxonomy" id="1296109"/>
    <lineage>
        <taxon>Eukaryota</taxon>
        <taxon>Fungi</taxon>
        <taxon>Dikarya</taxon>
        <taxon>Basidiomycota</taxon>
        <taxon>Agaricomycotina</taxon>
        <taxon>Tremellomycetes</taxon>
        <taxon>Tremellales</taxon>
        <taxon>Cryptococcaceae</taxon>
        <taxon>Cryptococcus</taxon>
        <taxon>Cryptococcus gattii species complex</taxon>
    </lineage>
</organism>
<keyword evidence="5" id="KW-0862">Zinc</keyword>
<dbReference type="GO" id="GO:0000977">
    <property type="term" value="F:RNA polymerase II transcription regulatory region sequence-specific DNA binding"/>
    <property type="evidence" value="ECO:0007669"/>
    <property type="project" value="TreeGrafter"/>
</dbReference>
<dbReference type="Gene3D" id="4.10.240.10">
    <property type="entry name" value="Zn(2)-C6 fungal-type DNA-binding domain"/>
    <property type="match status" value="1"/>
</dbReference>
<feature type="compositionally biased region" description="Polar residues" evidence="12">
    <location>
        <begin position="315"/>
        <end position="368"/>
    </location>
</feature>
<evidence type="ECO:0000256" key="8">
    <source>
        <dbReference type="ARBA" id="ARBA00023159"/>
    </source>
</evidence>
<evidence type="ECO:0000256" key="1">
    <source>
        <dbReference type="ARBA" id="ARBA00004123"/>
    </source>
</evidence>
<dbReference type="PANTHER" id="PTHR47659:SF1">
    <property type="entry name" value="TRANSCRIPTION ACTIVATOR OF GLUCONEOGENESIS ERT1"/>
    <property type="match status" value="1"/>
</dbReference>
<feature type="region of interest" description="Disordered" evidence="12">
    <location>
        <begin position="1"/>
        <end position="55"/>
    </location>
</feature>
<accession>A0A0D0VVV9</accession>
<dbReference type="InterPro" id="IPR036864">
    <property type="entry name" value="Zn2-C6_fun-type_DNA-bd_sf"/>
</dbReference>
<feature type="compositionally biased region" description="Polar residues" evidence="12">
    <location>
        <begin position="14"/>
        <end position="25"/>
    </location>
</feature>
<evidence type="ECO:0000256" key="9">
    <source>
        <dbReference type="ARBA" id="ARBA00023163"/>
    </source>
</evidence>
<dbReference type="PANTHER" id="PTHR47659">
    <property type="entry name" value="ZN(II)2CYS6 TRANSCRIPTION FACTOR (EUROFUNG)-RELATED"/>
    <property type="match status" value="1"/>
</dbReference>
<keyword evidence="4" id="KW-0479">Metal-binding</keyword>
<feature type="region of interest" description="Disordered" evidence="12">
    <location>
        <begin position="84"/>
        <end position="120"/>
    </location>
</feature>
<protein>
    <recommendedName>
        <fullName evidence="11">Transcription activator of gluconeogenesis ERT1</fullName>
    </recommendedName>
</protein>
<sequence length="612" mass="66370">MQDHQWVHPDGLSSAESSLSFTNGTPAHDASLFNYAPSHHHHRGSTSTGYQMINPSGLGRSSSGIYVGGMGGLTTVAPTAIPPPVAVEKPHVPVFGGDSGRGRPKSKNPKAKPQGLGTERKARKKVAKACLACQKSHLTCDEQRPCTRCVKKGMADKCVEGVRKKAKYLMEGDERLPSSMQSQASSVQSMSPQSIQQSLPTMATLPSQSTEPQMQDVWLANAIQRQNPPPNINIAPGMSMNQGDVWGAQSAEITPGTYSGYSTTSGTAANNEYQMLDAMFSSLSPVFPGLNDPLDDASLQIADVTQAGSNLDLVNSSVPNSFDPQQPWINPSPSQSGNTFNPTPSGSSVQGTGISPSTYGGSEVSPHQQWGWGSIDAPGQIMLDGSGATGQQNQVDLGQVRGPGTVTALNEWRRNNKALTPQEVYRTVVRPYEYTQGYHVLMDYLTKNFETNDVLRVVRSLASFRPSLIALQMSMTEEDEVFLEKSFQRTLIELEKLISYCATPTAVWRRTGEVCYANPEFCELVGKTDTELLSKKTYIYQLFDKSSVVTYWEGFSTHAFENTTQNVFQPISLALSAGGVNPCTCCFTIRRDVFDLPSVVIGQFLSIPAETP</sequence>
<gene>
    <name evidence="15" type="ORF">I312_00619</name>
</gene>
<keyword evidence="9" id="KW-0804">Transcription</keyword>
<feature type="compositionally biased region" description="Polar residues" evidence="12">
    <location>
        <begin position="45"/>
        <end position="55"/>
    </location>
</feature>
<dbReference type="GO" id="GO:0008270">
    <property type="term" value="F:zinc ion binding"/>
    <property type="evidence" value="ECO:0007669"/>
    <property type="project" value="InterPro"/>
</dbReference>
<name>A0A0D0VVV9_CRYGA</name>
<dbReference type="Pfam" id="PF24990">
    <property type="entry name" value="PAS_13"/>
    <property type="match status" value="2"/>
</dbReference>
<dbReference type="GO" id="GO:0005634">
    <property type="term" value="C:nucleus"/>
    <property type="evidence" value="ECO:0007669"/>
    <property type="project" value="UniProtKB-SubCell"/>
</dbReference>
<dbReference type="EMBL" id="KN847974">
    <property type="protein sequence ID" value="KIR49535.1"/>
    <property type="molecule type" value="Genomic_DNA"/>
</dbReference>
<feature type="domain" description="Zn(2)-C6 fungal-type" evidence="13">
    <location>
        <begin position="129"/>
        <end position="160"/>
    </location>
</feature>
<dbReference type="InterPro" id="IPR001138">
    <property type="entry name" value="Zn2Cys6_DnaBD"/>
</dbReference>
<dbReference type="Pfam" id="PF00172">
    <property type="entry name" value="Zn_clus"/>
    <property type="match status" value="1"/>
</dbReference>
<dbReference type="CDD" id="cd00067">
    <property type="entry name" value="GAL4"/>
    <property type="match status" value="1"/>
</dbReference>
<evidence type="ECO:0000256" key="7">
    <source>
        <dbReference type="ARBA" id="ARBA00023125"/>
    </source>
</evidence>
<dbReference type="SMART" id="SM00066">
    <property type="entry name" value="GAL4"/>
    <property type="match status" value="1"/>
</dbReference>
<evidence type="ECO:0000256" key="11">
    <source>
        <dbReference type="ARBA" id="ARBA00040903"/>
    </source>
</evidence>
<feature type="region of interest" description="Disordered" evidence="12">
    <location>
        <begin position="315"/>
        <end position="371"/>
    </location>
</feature>
<dbReference type="GO" id="GO:0000981">
    <property type="term" value="F:DNA-binding transcription factor activity, RNA polymerase II-specific"/>
    <property type="evidence" value="ECO:0007669"/>
    <property type="project" value="InterPro"/>
</dbReference>
<dbReference type="OrthoDB" id="2538135at2759"/>
<dbReference type="InterPro" id="IPR000014">
    <property type="entry name" value="PAS"/>
</dbReference>
<keyword evidence="7" id="KW-0238">DNA-binding</keyword>
<evidence type="ECO:0000259" key="14">
    <source>
        <dbReference type="PROSITE" id="PS50112"/>
    </source>
</evidence>
<keyword evidence="10" id="KW-0539">Nucleus</keyword>
<keyword evidence="6" id="KW-0805">Transcription regulation</keyword>
<dbReference type="HOGENOM" id="CLU_010748_2_1_1"/>
<evidence type="ECO:0000259" key="13">
    <source>
        <dbReference type="PROSITE" id="PS50048"/>
    </source>
</evidence>
<proteinExistence type="inferred from homology"/>
<evidence type="ECO:0000256" key="10">
    <source>
        <dbReference type="ARBA" id="ARBA00023242"/>
    </source>
</evidence>
<evidence type="ECO:0000313" key="15">
    <source>
        <dbReference type="EMBL" id="KIR49535.1"/>
    </source>
</evidence>
<dbReference type="GO" id="GO:0006094">
    <property type="term" value="P:gluconeogenesis"/>
    <property type="evidence" value="ECO:0007669"/>
    <property type="project" value="UniProtKB-KW"/>
</dbReference>
<keyword evidence="8" id="KW-0010">Activator</keyword>
<evidence type="ECO:0000256" key="2">
    <source>
        <dbReference type="ARBA" id="ARBA00010855"/>
    </source>
</evidence>
<dbReference type="GO" id="GO:0009267">
    <property type="term" value="P:cellular response to starvation"/>
    <property type="evidence" value="ECO:0007669"/>
    <property type="project" value="TreeGrafter"/>
</dbReference>